<dbReference type="STRING" id="81857.IV38_GL001650"/>
<feature type="transmembrane region" description="Helical" evidence="6">
    <location>
        <begin position="103"/>
        <end position="128"/>
    </location>
</feature>
<evidence type="ECO:0000256" key="2">
    <source>
        <dbReference type="ARBA" id="ARBA00022475"/>
    </source>
</evidence>
<feature type="transmembrane region" description="Helical" evidence="6">
    <location>
        <begin position="481"/>
        <end position="503"/>
    </location>
</feature>
<proteinExistence type="inferred from homology"/>
<evidence type="ECO:0000256" key="1">
    <source>
        <dbReference type="ARBA" id="ARBA00004651"/>
    </source>
</evidence>
<comment type="caution">
    <text evidence="9">The sequence shown here is derived from an EMBL/GenBank/DDBJ whole genome shotgun (WGS) entry which is preliminary data.</text>
</comment>
<organism evidence="9 10">
    <name type="scientific">Lactobacillus selangorensis</name>
    <dbReference type="NCBI Taxonomy" id="81857"/>
    <lineage>
        <taxon>Bacteria</taxon>
        <taxon>Bacillati</taxon>
        <taxon>Bacillota</taxon>
        <taxon>Bacilli</taxon>
        <taxon>Lactobacillales</taxon>
        <taxon>Lactobacillaceae</taxon>
        <taxon>Lactobacillus</taxon>
    </lineage>
</organism>
<feature type="transmembrane region" description="Helical" evidence="6">
    <location>
        <begin position="284"/>
        <end position="305"/>
    </location>
</feature>
<keyword evidence="10" id="KW-1185">Reference proteome</keyword>
<evidence type="ECO:0000313" key="8">
    <source>
        <dbReference type="EMBL" id="KRN28197.1"/>
    </source>
</evidence>
<dbReference type="Proteomes" id="UP000051645">
    <property type="component" value="Unassembled WGS sequence"/>
</dbReference>
<dbReference type="InterPro" id="IPR003838">
    <property type="entry name" value="ABC3_permease_C"/>
</dbReference>
<dbReference type="InterPro" id="IPR052536">
    <property type="entry name" value="ABC-4_Integral_Memb_Prot"/>
</dbReference>
<name>A0A0R2FR00_9LACO</name>
<evidence type="ECO:0000313" key="9">
    <source>
        <dbReference type="EMBL" id="KRN30927.1"/>
    </source>
</evidence>
<feature type="transmembrane region" description="Helical" evidence="6">
    <location>
        <begin position="201"/>
        <end position="219"/>
    </location>
</feature>
<reference evidence="10 11" key="1">
    <citation type="journal article" date="2015" name="Genome Announc.">
        <title>Expanding the biotechnology potential of lactobacilli through comparative genomics of 213 strains and associated genera.</title>
        <authorList>
            <person name="Sun Z."/>
            <person name="Harris H.M."/>
            <person name="McCann A."/>
            <person name="Guo C."/>
            <person name="Argimon S."/>
            <person name="Zhang W."/>
            <person name="Yang X."/>
            <person name="Jeffery I.B."/>
            <person name="Cooney J.C."/>
            <person name="Kagawa T.F."/>
            <person name="Liu W."/>
            <person name="Song Y."/>
            <person name="Salvetti E."/>
            <person name="Wrobel A."/>
            <person name="Rasinkangas P."/>
            <person name="Parkhill J."/>
            <person name="Rea M.C."/>
            <person name="O'Sullivan O."/>
            <person name="Ritari J."/>
            <person name="Douillard F.P."/>
            <person name="Paul Ross R."/>
            <person name="Yang R."/>
            <person name="Briner A.E."/>
            <person name="Felis G.E."/>
            <person name="de Vos W.M."/>
            <person name="Barrangou R."/>
            <person name="Klaenhammer T.R."/>
            <person name="Caufield P.W."/>
            <person name="Cui Y."/>
            <person name="Zhang H."/>
            <person name="O'Toole P.W."/>
        </authorList>
    </citation>
    <scope>NUCLEOTIDE SEQUENCE [LARGE SCALE GENOMIC DNA]</scope>
    <source>
        <strain evidence="8 11">ATCC BAA-66</strain>
        <strain evidence="9 10">DSM 13344</strain>
    </source>
</reference>
<dbReference type="EMBL" id="JQAZ01000005">
    <property type="protein sequence ID" value="KRN30927.1"/>
    <property type="molecule type" value="Genomic_DNA"/>
</dbReference>
<evidence type="ECO:0000256" key="3">
    <source>
        <dbReference type="ARBA" id="ARBA00022692"/>
    </source>
</evidence>
<evidence type="ECO:0000256" key="6">
    <source>
        <dbReference type="PIRNR" id="PIRNR018968"/>
    </source>
</evidence>
<dbReference type="PANTHER" id="PTHR46795:SF3">
    <property type="entry name" value="ABC TRANSPORTER PERMEASE"/>
    <property type="match status" value="1"/>
</dbReference>
<evidence type="ECO:0000313" key="10">
    <source>
        <dbReference type="Proteomes" id="UP000051645"/>
    </source>
</evidence>
<accession>A0A0R2FR00</accession>
<feature type="transmembrane region" description="Helical" evidence="6">
    <location>
        <begin position="54"/>
        <end position="82"/>
    </location>
</feature>
<feature type="transmembrane region" description="Helical" evidence="6">
    <location>
        <begin position="532"/>
        <end position="556"/>
    </location>
</feature>
<evidence type="ECO:0000256" key="5">
    <source>
        <dbReference type="ARBA" id="ARBA00023136"/>
    </source>
</evidence>
<dbReference type="Proteomes" id="UP000051751">
    <property type="component" value="Unassembled WGS sequence"/>
</dbReference>
<feature type="transmembrane region" description="Helical" evidence="6">
    <location>
        <begin position="17"/>
        <end position="34"/>
    </location>
</feature>
<gene>
    <name evidence="8" type="ORF">IV38_GL001650</name>
    <name evidence="9" type="ORF">IV40_GL001565</name>
</gene>
<keyword evidence="6" id="KW-0813">Transport</keyword>
<comment type="similarity">
    <text evidence="6">Belongs to the ABC-4 integral membrane protein family.</text>
</comment>
<dbReference type="RefSeq" id="WP_057770060.1">
    <property type="nucleotide sequence ID" value="NZ_JQAT01000004.1"/>
</dbReference>
<feature type="transmembrane region" description="Helical" evidence="6">
    <location>
        <begin position="148"/>
        <end position="170"/>
    </location>
</feature>
<dbReference type="GO" id="GO:0005886">
    <property type="term" value="C:plasma membrane"/>
    <property type="evidence" value="ECO:0007669"/>
    <property type="project" value="UniProtKB-SubCell"/>
</dbReference>
<evidence type="ECO:0000259" key="7">
    <source>
        <dbReference type="Pfam" id="PF02687"/>
    </source>
</evidence>
<evidence type="ECO:0000256" key="4">
    <source>
        <dbReference type="ARBA" id="ARBA00022989"/>
    </source>
</evidence>
<feature type="transmembrane region" description="Helical" evidence="6">
    <location>
        <begin position="231"/>
        <end position="255"/>
    </location>
</feature>
<keyword evidence="2 6" id="KW-1003">Cell membrane</keyword>
<dbReference type="InterPro" id="IPR027022">
    <property type="entry name" value="ABC_permease_BceB-typ"/>
</dbReference>
<dbReference type="Pfam" id="PF02687">
    <property type="entry name" value="FtsX"/>
    <property type="match status" value="1"/>
</dbReference>
<keyword evidence="4 6" id="KW-1133">Transmembrane helix</keyword>
<dbReference type="OrthoDB" id="1705903at2"/>
<feature type="transmembrane region" description="Helical" evidence="6">
    <location>
        <begin position="568"/>
        <end position="589"/>
    </location>
</feature>
<dbReference type="PATRIC" id="fig|81857.3.peg.1661"/>
<feature type="domain" description="ABC3 transporter permease C-terminal" evidence="7">
    <location>
        <begin position="60"/>
        <end position="178"/>
    </location>
</feature>
<sequence>MLTKLSLNGIKSRFKEYVVLFSGLIMASAIFYMFEALATNKSFVKANSIISMASIVFQFGSVLLGIIAFVYVLYANTFLMSMRQRDYGTFMMLGAKRHKISQLIFAETFLIGFGSTVIGILIGTGLTAGLSGLLLKQMDITVAHFHAFYLPAVGVTMLFFAVLFLLAALLNCRKLLKTPLLQLLHDDKQPTRVQKAGRGQVIKSILGLVLVAIGYYAMAHLEQLQINAIPIALVTIVFGTYFLFDAVFISLLQLLKRNPTFAFHRLNDFTLAQLNFRIRSYTKVLSMVAILFAMALGAITVGIGYQREIPLVTKTVSAYDVLVQNPTAQEKKLLNQMKLSQDLTLSYKTDAKNVYFDQNDLDAQTVETMYHAKNQYNQTHVQSTTTAELQKNPGLLSEFAGAVNSNKMPQIVSHAQFQKMTAPTETVRAVHSQNFNQSLPTLKQIQKLQVAQLPAGMNAFQMGGRLSSYQTAKALFGGMEFMGLFLGIAFLAMLASCLMFKILSGAANDKQRYQMLAKIGTRRSWLQHSIRVEILTLFALPGIAGIIHVLFGLQMFTLIMDAPYADLWIPFSLFIVLYALYYILTVVLYQRIVLPKQHD</sequence>
<dbReference type="PIRSF" id="PIRSF018968">
    <property type="entry name" value="ABC_permease_BceB"/>
    <property type="match status" value="1"/>
</dbReference>
<protein>
    <recommendedName>
        <fullName evidence="7">ABC3 transporter permease C-terminal domain-containing protein</fullName>
    </recommendedName>
</protein>
<evidence type="ECO:0000313" key="11">
    <source>
        <dbReference type="Proteomes" id="UP000051751"/>
    </source>
</evidence>
<comment type="subcellular location">
    <subcellularLocation>
        <location evidence="1 6">Cell membrane</location>
        <topology evidence="1 6">Multi-pass membrane protein</topology>
    </subcellularLocation>
</comment>
<dbReference type="PANTHER" id="PTHR46795">
    <property type="entry name" value="ABC TRANSPORTER PERMEASE-RELATED-RELATED"/>
    <property type="match status" value="1"/>
</dbReference>
<keyword evidence="3 6" id="KW-0812">Transmembrane</keyword>
<keyword evidence="5 6" id="KW-0472">Membrane</keyword>
<dbReference type="EMBL" id="JQAT01000004">
    <property type="protein sequence ID" value="KRN28197.1"/>
    <property type="molecule type" value="Genomic_DNA"/>
</dbReference>
<dbReference type="AlphaFoldDB" id="A0A0R2FR00"/>
<dbReference type="GO" id="GO:0055085">
    <property type="term" value="P:transmembrane transport"/>
    <property type="evidence" value="ECO:0007669"/>
    <property type="project" value="UniProtKB-UniRule"/>
</dbReference>